<dbReference type="Proteomes" id="UP001055879">
    <property type="component" value="Linkage Group LG01"/>
</dbReference>
<keyword evidence="2" id="KW-1185">Reference proteome</keyword>
<protein>
    <submittedName>
        <fullName evidence="1">Uncharacterized protein</fullName>
    </submittedName>
</protein>
<evidence type="ECO:0000313" key="2">
    <source>
        <dbReference type="Proteomes" id="UP001055879"/>
    </source>
</evidence>
<dbReference type="EMBL" id="CM042047">
    <property type="protein sequence ID" value="KAI3769634.1"/>
    <property type="molecule type" value="Genomic_DNA"/>
</dbReference>
<proteinExistence type="predicted"/>
<organism evidence="1 2">
    <name type="scientific">Arctium lappa</name>
    <name type="common">Greater burdock</name>
    <name type="synonym">Lappa major</name>
    <dbReference type="NCBI Taxonomy" id="4217"/>
    <lineage>
        <taxon>Eukaryota</taxon>
        <taxon>Viridiplantae</taxon>
        <taxon>Streptophyta</taxon>
        <taxon>Embryophyta</taxon>
        <taxon>Tracheophyta</taxon>
        <taxon>Spermatophyta</taxon>
        <taxon>Magnoliopsida</taxon>
        <taxon>eudicotyledons</taxon>
        <taxon>Gunneridae</taxon>
        <taxon>Pentapetalae</taxon>
        <taxon>asterids</taxon>
        <taxon>campanulids</taxon>
        <taxon>Asterales</taxon>
        <taxon>Asteraceae</taxon>
        <taxon>Carduoideae</taxon>
        <taxon>Cardueae</taxon>
        <taxon>Arctiinae</taxon>
        <taxon>Arctium</taxon>
    </lineage>
</organism>
<reference evidence="2" key="1">
    <citation type="journal article" date="2022" name="Mol. Ecol. Resour.">
        <title>The genomes of chicory, endive, great burdock and yacon provide insights into Asteraceae palaeo-polyploidization history and plant inulin production.</title>
        <authorList>
            <person name="Fan W."/>
            <person name="Wang S."/>
            <person name="Wang H."/>
            <person name="Wang A."/>
            <person name="Jiang F."/>
            <person name="Liu H."/>
            <person name="Zhao H."/>
            <person name="Xu D."/>
            <person name="Zhang Y."/>
        </authorList>
    </citation>
    <scope>NUCLEOTIDE SEQUENCE [LARGE SCALE GENOMIC DNA]</scope>
    <source>
        <strain evidence="2">cv. Niubang</strain>
    </source>
</reference>
<name>A0ACB9FEB5_ARCLA</name>
<reference evidence="1 2" key="2">
    <citation type="journal article" date="2022" name="Mol. Ecol. Resour.">
        <title>The genomes of chicory, endive, great burdock and yacon provide insights into Asteraceae paleo-polyploidization history and plant inulin production.</title>
        <authorList>
            <person name="Fan W."/>
            <person name="Wang S."/>
            <person name="Wang H."/>
            <person name="Wang A."/>
            <person name="Jiang F."/>
            <person name="Liu H."/>
            <person name="Zhao H."/>
            <person name="Xu D."/>
            <person name="Zhang Y."/>
        </authorList>
    </citation>
    <scope>NUCLEOTIDE SEQUENCE [LARGE SCALE GENOMIC DNA]</scope>
    <source>
        <strain evidence="2">cv. Niubang</strain>
    </source>
</reference>
<accession>A0ACB9FEB5</accession>
<comment type="caution">
    <text evidence="1">The sequence shown here is derived from an EMBL/GenBank/DDBJ whole genome shotgun (WGS) entry which is preliminary data.</text>
</comment>
<evidence type="ECO:0000313" key="1">
    <source>
        <dbReference type="EMBL" id="KAI3769634.1"/>
    </source>
</evidence>
<gene>
    <name evidence="1" type="ORF">L6452_00743</name>
</gene>
<sequence>MRKRSFFDFNRFIGENSELLSWIPKPILHLGEIEICVLRCYHGDAYVDSSLYPRCILVRIEFWLTVAALLRLLFLGHSHLLCFISVLDSSYVQLLLENVGMMIEASERLKSLFII</sequence>